<sequence>MLKEITMHNYIKCTISNIPSLIVNPPEIPKASVLLYHGWASKNENYLFFASLISSWGFKVIIPELPYHGVRGSLNYFDTKVLQENFWNVVLQGVKEVEEIVSALTESDGNISIIGHSTGGFIAGGAFSNISCLQSAIVINGSCAWIKFEDMYREKDGRPPLTDTERLFLKEHDPLSKVSFGNRKALLLLHGKEDRIIPIDSQRYFMNEKSKVPEEHLKLVEYSGVNHQITLGMLESSKEWLGKFKLH</sequence>
<dbReference type="InterPro" id="IPR001375">
    <property type="entry name" value="Peptidase_S9_cat"/>
</dbReference>
<evidence type="ECO:0000313" key="2">
    <source>
        <dbReference type="EMBL" id="MEK8130098.1"/>
    </source>
</evidence>
<keyword evidence="3" id="KW-1185">Reference proteome</keyword>
<feature type="domain" description="Peptidase S9 prolyl oligopeptidase catalytic" evidence="1">
    <location>
        <begin position="77"/>
        <end position="229"/>
    </location>
</feature>
<accession>A0ABU9DPU8</accession>
<dbReference type="Gene3D" id="3.40.50.1820">
    <property type="entry name" value="alpha/beta hydrolase"/>
    <property type="match status" value="1"/>
</dbReference>
<protein>
    <submittedName>
        <fullName evidence="2">YqiA/YcfP family alpha/beta fold hydrolase</fullName>
    </submittedName>
</protein>
<name>A0ABU9DPU8_9BACL</name>
<dbReference type="InterPro" id="IPR029058">
    <property type="entry name" value="AB_hydrolase_fold"/>
</dbReference>
<evidence type="ECO:0000259" key="1">
    <source>
        <dbReference type="Pfam" id="PF00326"/>
    </source>
</evidence>
<organism evidence="2 3">
    <name type="scientific">Paenibacillus filicis</name>
    <dbReference type="NCBI Taxonomy" id="669464"/>
    <lineage>
        <taxon>Bacteria</taxon>
        <taxon>Bacillati</taxon>
        <taxon>Bacillota</taxon>
        <taxon>Bacilli</taxon>
        <taxon>Bacillales</taxon>
        <taxon>Paenibacillaceae</taxon>
        <taxon>Paenibacillus</taxon>
    </lineage>
</organism>
<dbReference type="SUPFAM" id="SSF53474">
    <property type="entry name" value="alpha/beta-Hydrolases"/>
    <property type="match status" value="1"/>
</dbReference>
<dbReference type="EMBL" id="JBBPCC010000013">
    <property type="protein sequence ID" value="MEK8130098.1"/>
    <property type="molecule type" value="Genomic_DNA"/>
</dbReference>
<proteinExistence type="predicted"/>
<reference evidence="2 3" key="1">
    <citation type="submission" date="2024-04" db="EMBL/GenBank/DDBJ databases">
        <title>draft genome sequnece of Paenibacillus filicis.</title>
        <authorList>
            <person name="Kim D.-U."/>
        </authorList>
    </citation>
    <scope>NUCLEOTIDE SEQUENCE [LARGE SCALE GENOMIC DNA]</scope>
    <source>
        <strain evidence="2 3">KACC14197</strain>
    </source>
</reference>
<comment type="caution">
    <text evidence="2">The sequence shown here is derived from an EMBL/GenBank/DDBJ whole genome shotgun (WGS) entry which is preliminary data.</text>
</comment>
<dbReference type="Proteomes" id="UP001469365">
    <property type="component" value="Unassembled WGS sequence"/>
</dbReference>
<evidence type="ECO:0000313" key="3">
    <source>
        <dbReference type="Proteomes" id="UP001469365"/>
    </source>
</evidence>
<keyword evidence="2" id="KW-0378">Hydrolase</keyword>
<gene>
    <name evidence="2" type="ORF">WMW72_19520</name>
</gene>
<dbReference type="GO" id="GO:0016787">
    <property type="term" value="F:hydrolase activity"/>
    <property type="evidence" value="ECO:0007669"/>
    <property type="project" value="UniProtKB-KW"/>
</dbReference>
<dbReference type="Pfam" id="PF00326">
    <property type="entry name" value="Peptidase_S9"/>
    <property type="match status" value="1"/>
</dbReference>